<sequence>MRRSSYHAGTIGHVLAAKGLSSRTSLNTSGLLSSTNVPFSIASFEPSIRSATAIVRSSFETPVPLNLLCRRPTMEWKKDMSFGKTGTIKFLSGCSTKRDAHLFAIHVTIHPSESSYTQKTLSVQFSSQQAVPSCSCDHKLLYNSCYHIPATCVLLKHSFEYLSIYTWCLIYANTWSGVHSQEPYSISLGENKRTQRQRT</sequence>
<feature type="domain" description="SWIM-type" evidence="2">
    <location>
        <begin position="119"/>
        <end position="156"/>
    </location>
</feature>
<accession>A0AAV4S0Y2</accession>
<name>A0AAV4S0Y2_CAEEX</name>
<evidence type="ECO:0000259" key="2">
    <source>
        <dbReference type="PROSITE" id="PS50966"/>
    </source>
</evidence>
<reference evidence="3 4" key="1">
    <citation type="submission" date="2021-06" db="EMBL/GenBank/DDBJ databases">
        <title>Caerostris extrusa draft genome.</title>
        <authorList>
            <person name="Kono N."/>
            <person name="Arakawa K."/>
        </authorList>
    </citation>
    <scope>NUCLEOTIDE SEQUENCE [LARGE SCALE GENOMIC DNA]</scope>
</reference>
<keyword evidence="1" id="KW-0863">Zinc-finger</keyword>
<keyword evidence="1" id="KW-0862">Zinc</keyword>
<proteinExistence type="predicted"/>
<dbReference type="InterPro" id="IPR007527">
    <property type="entry name" value="Znf_SWIM"/>
</dbReference>
<keyword evidence="1" id="KW-0479">Metal-binding</keyword>
<evidence type="ECO:0000313" key="3">
    <source>
        <dbReference type="EMBL" id="GIY26052.1"/>
    </source>
</evidence>
<comment type="caution">
    <text evidence="3">The sequence shown here is derived from an EMBL/GenBank/DDBJ whole genome shotgun (WGS) entry which is preliminary data.</text>
</comment>
<dbReference type="Proteomes" id="UP001054945">
    <property type="component" value="Unassembled WGS sequence"/>
</dbReference>
<evidence type="ECO:0000256" key="1">
    <source>
        <dbReference type="PROSITE-ProRule" id="PRU00325"/>
    </source>
</evidence>
<protein>
    <recommendedName>
        <fullName evidence="2">SWIM-type domain-containing protein</fullName>
    </recommendedName>
</protein>
<dbReference type="EMBL" id="BPLR01008618">
    <property type="protein sequence ID" value="GIY26052.1"/>
    <property type="molecule type" value="Genomic_DNA"/>
</dbReference>
<dbReference type="GO" id="GO:0008270">
    <property type="term" value="F:zinc ion binding"/>
    <property type="evidence" value="ECO:0007669"/>
    <property type="project" value="UniProtKB-KW"/>
</dbReference>
<keyword evidence="4" id="KW-1185">Reference proteome</keyword>
<dbReference type="PROSITE" id="PS50966">
    <property type="entry name" value="ZF_SWIM"/>
    <property type="match status" value="1"/>
</dbReference>
<dbReference type="AlphaFoldDB" id="A0AAV4S0Y2"/>
<organism evidence="3 4">
    <name type="scientific">Caerostris extrusa</name>
    <name type="common">Bark spider</name>
    <name type="synonym">Caerostris bankana</name>
    <dbReference type="NCBI Taxonomy" id="172846"/>
    <lineage>
        <taxon>Eukaryota</taxon>
        <taxon>Metazoa</taxon>
        <taxon>Ecdysozoa</taxon>
        <taxon>Arthropoda</taxon>
        <taxon>Chelicerata</taxon>
        <taxon>Arachnida</taxon>
        <taxon>Araneae</taxon>
        <taxon>Araneomorphae</taxon>
        <taxon>Entelegynae</taxon>
        <taxon>Araneoidea</taxon>
        <taxon>Araneidae</taxon>
        <taxon>Caerostris</taxon>
    </lineage>
</organism>
<evidence type="ECO:0000313" key="4">
    <source>
        <dbReference type="Proteomes" id="UP001054945"/>
    </source>
</evidence>
<gene>
    <name evidence="3" type="ORF">CEXT_41211</name>
</gene>